<dbReference type="EMBL" id="MZGV01000058">
    <property type="protein sequence ID" value="OPJ58347.1"/>
    <property type="molecule type" value="Genomic_DNA"/>
</dbReference>
<organism evidence="2 3">
    <name type="scientific">Clostridium oryzae</name>
    <dbReference type="NCBI Taxonomy" id="1450648"/>
    <lineage>
        <taxon>Bacteria</taxon>
        <taxon>Bacillati</taxon>
        <taxon>Bacillota</taxon>
        <taxon>Clostridia</taxon>
        <taxon>Eubacteriales</taxon>
        <taxon>Clostridiaceae</taxon>
        <taxon>Clostridium</taxon>
    </lineage>
</organism>
<dbReference type="Proteomes" id="UP000190080">
    <property type="component" value="Unassembled WGS sequence"/>
</dbReference>
<protein>
    <recommendedName>
        <fullName evidence="4">Beta-lactamase</fullName>
    </recommendedName>
</protein>
<proteinExistence type="predicted"/>
<evidence type="ECO:0008006" key="4">
    <source>
        <dbReference type="Google" id="ProtNLM"/>
    </source>
</evidence>
<feature type="transmembrane region" description="Helical" evidence="1">
    <location>
        <begin position="34"/>
        <end position="61"/>
    </location>
</feature>
<keyword evidence="3" id="KW-1185">Reference proteome</keyword>
<dbReference type="RefSeq" id="WP_079427125.1">
    <property type="nucleotide sequence ID" value="NZ_MZGV01000058.1"/>
</dbReference>
<dbReference type="SUPFAM" id="SSF56601">
    <property type="entry name" value="beta-lactamase/transpeptidase-like"/>
    <property type="match status" value="1"/>
</dbReference>
<evidence type="ECO:0000313" key="3">
    <source>
        <dbReference type="Proteomes" id="UP000190080"/>
    </source>
</evidence>
<keyword evidence="1" id="KW-0812">Transmembrane</keyword>
<keyword evidence="1" id="KW-1133">Transmembrane helix</keyword>
<comment type="caution">
    <text evidence="2">The sequence shown here is derived from an EMBL/GenBank/DDBJ whole genome shotgun (WGS) entry which is preliminary data.</text>
</comment>
<sequence>MILKMKMERIINSSYSNIGGILVLKNGQTLYENYFNGCTVTSTFHVFLVTKSIISILLLFLSRELRIE</sequence>
<dbReference type="Gene3D" id="3.40.710.10">
    <property type="entry name" value="DD-peptidase/beta-lactamase superfamily"/>
    <property type="match status" value="1"/>
</dbReference>
<keyword evidence="1" id="KW-0472">Membrane</keyword>
<gene>
    <name evidence="2" type="ORF">CLORY_36410</name>
</gene>
<evidence type="ECO:0000313" key="2">
    <source>
        <dbReference type="EMBL" id="OPJ58347.1"/>
    </source>
</evidence>
<reference evidence="2 3" key="1">
    <citation type="submission" date="2017-03" db="EMBL/GenBank/DDBJ databases">
        <title>Genome sequence of Clostridium oryzae DSM 28571.</title>
        <authorList>
            <person name="Poehlein A."/>
            <person name="Daniel R."/>
        </authorList>
    </citation>
    <scope>NUCLEOTIDE SEQUENCE [LARGE SCALE GENOMIC DNA]</scope>
    <source>
        <strain evidence="2 3">DSM 28571</strain>
    </source>
</reference>
<dbReference type="STRING" id="1450648.CLORY_36410"/>
<dbReference type="InterPro" id="IPR012338">
    <property type="entry name" value="Beta-lactam/transpept-like"/>
</dbReference>
<dbReference type="AlphaFoldDB" id="A0A1V4IFP5"/>
<accession>A0A1V4IFP5</accession>
<evidence type="ECO:0000256" key="1">
    <source>
        <dbReference type="SAM" id="Phobius"/>
    </source>
</evidence>
<name>A0A1V4IFP5_9CLOT</name>